<dbReference type="eggNOG" id="ENOG502QTMS">
    <property type="taxonomic scope" value="Eukaryota"/>
</dbReference>
<evidence type="ECO:0000313" key="2">
    <source>
        <dbReference type="Proteomes" id="UP000035740"/>
    </source>
</evidence>
<proteinExistence type="predicted"/>
<accession>A0A0J8B1D1</accession>
<evidence type="ECO:0000313" key="1">
    <source>
        <dbReference type="EMBL" id="KMS94801.1"/>
    </source>
</evidence>
<name>A0A0J8B1D1_BETVV</name>
<keyword evidence="2" id="KW-1185">Reference proteome</keyword>
<dbReference type="AlphaFoldDB" id="A0A0J8B1D1"/>
<dbReference type="Gramene" id="KMS94801">
    <property type="protein sequence ID" value="KMS94801"/>
    <property type="gene ID" value="BVRB_015190"/>
</dbReference>
<protein>
    <submittedName>
        <fullName evidence="1">Uncharacterized protein</fullName>
    </submittedName>
</protein>
<gene>
    <name evidence="1" type="ORF">BVRB_015190</name>
</gene>
<dbReference type="EMBL" id="KQ090841">
    <property type="protein sequence ID" value="KMS94801.1"/>
    <property type="molecule type" value="Genomic_DNA"/>
</dbReference>
<sequence length="72" mass="8056">MVSEELVEREKKGICSIWTEFTFMAESNCKSLPASPPMRPPRSLSGRPSPRQLCSMNLLSISIPNVQKHAII</sequence>
<reference evidence="1 2" key="1">
    <citation type="journal article" date="2014" name="Nature">
        <title>The genome of the recently domesticated crop plant sugar beet (Beta vulgaris).</title>
        <authorList>
            <person name="Dohm J.C."/>
            <person name="Minoche A.E."/>
            <person name="Holtgrawe D."/>
            <person name="Capella-Gutierrez S."/>
            <person name="Zakrzewski F."/>
            <person name="Tafer H."/>
            <person name="Rupp O."/>
            <person name="Sorensen T.R."/>
            <person name="Stracke R."/>
            <person name="Reinhardt R."/>
            <person name="Goesmann A."/>
            <person name="Kraft T."/>
            <person name="Schulz B."/>
            <person name="Stadler P.F."/>
            <person name="Schmidt T."/>
            <person name="Gabaldon T."/>
            <person name="Lehrach H."/>
            <person name="Weisshaar B."/>
            <person name="Himmelbauer H."/>
        </authorList>
    </citation>
    <scope>NUCLEOTIDE SEQUENCE [LARGE SCALE GENOMIC DNA]</scope>
    <source>
        <tissue evidence="1">Taproot</tissue>
    </source>
</reference>
<dbReference type="Proteomes" id="UP000035740">
    <property type="component" value="Unassembled WGS sequence"/>
</dbReference>
<organism evidence="1 2">
    <name type="scientific">Beta vulgaris subsp. vulgaris</name>
    <name type="common">Beet</name>
    <dbReference type="NCBI Taxonomy" id="3555"/>
    <lineage>
        <taxon>Eukaryota</taxon>
        <taxon>Viridiplantae</taxon>
        <taxon>Streptophyta</taxon>
        <taxon>Embryophyta</taxon>
        <taxon>Tracheophyta</taxon>
        <taxon>Spermatophyta</taxon>
        <taxon>Magnoliopsida</taxon>
        <taxon>eudicotyledons</taxon>
        <taxon>Gunneridae</taxon>
        <taxon>Pentapetalae</taxon>
        <taxon>Caryophyllales</taxon>
        <taxon>Chenopodiaceae</taxon>
        <taxon>Betoideae</taxon>
        <taxon>Beta</taxon>
    </lineage>
</organism>